<dbReference type="InterPro" id="IPR032675">
    <property type="entry name" value="LRR_dom_sf"/>
</dbReference>
<dbReference type="Pfam" id="PF08263">
    <property type="entry name" value="LRRNT_2"/>
    <property type="match status" value="1"/>
</dbReference>
<dbReference type="PANTHER" id="PTHR48056">
    <property type="entry name" value="LRR RECEPTOR-LIKE SERINE/THREONINE-PROTEIN KINASE-RELATED"/>
    <property type="match status" value="1"/>
</dbReference>
<keyword evidence="12" id="KW-0675">Receptor</keyword>
<dbReference type="FunFam" id="3.80.10.10:FF:000233">
    <property type="entry name" value="Leucine-rich repeat receptor-like protein kinase TDR"/>
    <property type="match status" value="1"/>
</dbReference>
<evidence type="ECO:0000259" key="11">
    <source>
        <dbReference type="PROSITE" id="PS50011"/>
    </source>
</evidence>
<dbReference type="AlphaFoldDB" id="A0A5A7PLB3"/>
<dbReference type="GO" id="GO:0004672">
    <property type="term" value="F:protein kinase activity"/>
    <property type="evidence" value="ECO:0007669"/>
    <property type="project" value="InterPro"/>
</dbReference>
<feature type="domain" description="Protein kinase" evidence="11">
    <location>
        <begin position="662"/>
        <end position="962"/>
    </location>
</feature>
<dbReference type="GO" id="GO:0005524">
    <property type="term" value="F:ATP binding"/>
    <property type="evidence" value="ECO:0007669"/>
    <property type="project" value="InterPro"/>
</dbReference>
<organism evidence="12 13">
    <name type="scientific">Striga asiatica</name>
    <name type="common">Asiatic witchweed</name>
    <name type="synonym">Buchnera asiatica</name>
    <dbReference type="NCBI Taxonomy" id="4170"/>
    <lineage>
        <taxon>Eukaryota</taxon>
        <taxon>Viridiplantae</taxon>
        <taxon>Streptophyta</taxon>
        <taxon>Embryophyta</taxon>
        <taxon>Tracheophyta</taxon>
        <taxon>Spermatophyta</taxon>
        <taxon>Magnoliopsida</taxon>
        <taxon>eudicotyledons</taxon>
        <taxon>Gunneridae</taxon>
        <taxon>Pentapetalae</taxon>
        <taxon>asterids</taxon>
        <taxon>lamiids</taxon>
        <taxon>Lamiales</taxon>
        <taxon>Orobanchaceae</taxon>
        <taxon>Buchnereae</taxon>
        <taxon>Striga</taxon>
    </lineage>
</organism>
<evidence type="ECO:0000256" key="2">
    <source>
        <dbReference type="ARBA" id="ARBA00009592"/>
    </source>
</evidence>
<dbReference type="PROSITE" id="PS50011">
    <property type="entry name" value="PROTEIN_KINASE_DOM"/>
    <property type="match status" value="1"/>
</dbReference>
<evidence type="ECO:0000256" key="5">
    <source>
        <dbReference type="ARBA" id="ARBA00022729"/>
    </source>
</evidence>
<keyword evidence="7 10" id="KW-1133">Transmembrane helix</keyword>
<keyword evidence="5" id="KW-0732">Signal</keyword>
<protein>
    <submittedName>
        <fullName evidence="12">Leucine-rich receptor-like protein kinase family protein</fullName>
    </submittedName>
</protein>
<keyword evidence="6" id="KW-0677">Repeat</keyword>
<comment type="caution">
    <text evidence="12">The sequence shown here is derived from an EMBL/GenBank/DDBJ whole genome shotgun (WGS) entry which is preliminary data.</text>
</comment>
<evidence type="ECO:0000256" key="8">
    <source>
        <dbReference type="ARBA" id="ARBA00023136"/>
    </source>
</evidence>
<comment type="subcellular location">
    <subcellularLocation>
        <location evidence="1">Membrane</location>
        <topology evidence="1">Single-pass type I membrane protein</topology>
    </subcellularLocation>
</comment>
<dbReference type="GO" id="GO:0033612">
    <property type="term" value="F:receptor serine/threonine kinase binding"/>
    <property type="evidence" value="ECO:0007669"/>
    <property type="project" value="TreeGrafter"/>
</dbReference>
<name>A0A5A7PLB3_STRAF</name>
<dbReference type="Pfam" id="PF07714">
    <property type="entry name" value="PK_Tyr_Ser-Thr"/>
    <property type="match status" value="1"/>
</dbReference>
<dbReference type="Gene3D" id="3.80.10.10">
    <property type="entry name" value="Ribonuclease Inhibitor"/>
    <property type="match status" value="3"/>
</dbReference>
<dbReference type="InterPro" id="IPR001611">
    <property type="entry name" value="Leu-rich_rpt"/>
</dbReference>
<evidence type="ECO:0000313" key="13">
    <source>
        <dbReference type="Proteomes" id="UP000325081"/>
    </source>
</evidence>
<keyword evidence="3" id="KW-0433">Leucine-rich repeat</keyword>
<dbReference type="Pfam" id="PF13855">
    <property type="entry name" value="LRR_8"/>
    <property type="match status" value="1"/>
</dbReference>
<feature type="transmembrane region" description="Helical" evidence="10">
    <location>
        <begin position="12"/>
        <end position="30"/>
    </location>
</feature>
<feature type="transmembrane region" description="Helical" evidence="10">
    <location>
        <begin position="654"/>
        <end position="678"/>
    </location>
</feature>
<dbReference type="Gene3D" id="3.30.200.20">
    <property type="entry name" value="Phosphorylase Kinase, domain 1"/>
    <property type="match status" value="1"/>
</dbReference>
<dbReference type="InterPro" id="IPR011009">
    <property type="entry name" value="Kinase-like_dom_sf"/>
</dbReference>
<sequence length="973" mass="107153">MQVPMEILLHPIYFILQIFFSVLVIMKPILSAHDPLSHALLSLKSEIVDSSDSLKDWVLPPPGFEPSTQIHACSWAGVRCSDNSSKLISLDLSMKNLGGSLSGNQFPLFADLLNLNLSHNSFSGQLPAAIFNLTSLKTLDVRRNNFSGHFPGGISNLQNLVVLDAFSNSFSGPLPADVSKIASLKILNFAGSYFSGPIPSDYGSFRSIEFIHLAGNFLGGKIPSELGNLKTLTHMEIGYNSYESEIPWQFGNMSELQYLDIADANISGPIPEELSNLTKLESLFLFRNLLSGKIPKKLSQILTLKSLDLSDNLLSGPIPDSFSELKNLRLLSLMYNDMSGNVPQGIAKLPFLDTLLIWNNYFTGPLPEDLGRFSKIKHLDVSTNYLFGIIPPDICSGGELQKLILFSNNFTGGLSQSLQNCSSLVRLRVEDNSFSGNISLTFANFPYISYMDLSRNKLSGQIPSDIDRASSLEYFNVSYNLELGGILPAKIWSLPNLKNFSMVSCGLSADIPPFEDCESLSVLELRMNNLSGNIPESISNCKQLLILNIADNHLTGQIPVSLASLPVITVLDLSHNNLSGHIPNELGSSTSLKRVNFSYNEISGQIPSSQAFKAMEESAFSGNPKLCGPPLRPCHHENGLSSGFEIESRKARKLAWVLILCAVVILFIVASIFGIVYFNRERKGHWRMISFNGLPDFTAKDVLRSFNYAETLLPELMPDSISKVVLPTGITVSAKKVEWEPKEMKAVLRNMTRIGNVRHENLTRLLGVCYNNRLAYLLYDYMPNGNLEEKIGVERDWETKCELLIKIARGLCFLHQGCFPVIIAHGNLKAGNVVFDENMEPHLADYGLNLIVGKSNYRLPAKIREEPGKGDGFGISLSDELHMDVYNFGKLILEVVTGGKLANAYDTTKSKSEDLIAEVARANANFISVLSQDDVKLVVEVALLCMNSRPSMQDVVKLLTGLKSTASAGTCKV</sequence>
<evidence type="ECO:0000256" key="3">
    <source>
        <dbReference type="ARBA" id="ARBA00022614"/>
    </source>
</evidence>
<reference evidence="13" key="1">
    <citation type="journal article" date="2019" name="Curr. Biol.">
        <title>Genome Sequence of Striga asiatica Provides Insight into the Evolution of Plant Parasitism.</title>
        <authorList>
            <person name="Yoshida S."/>
            <person name="Kim S."/>
            <person name="Wafula E.K."/>
            <person name="Tanskanen J."/>
            <person name="Kim Y.M."/>
            <person name="Honaas L."/>
            <person name="Yang Z."/>
            <person name="Spallek T."/>
            <person name="Conn C.E."/>
            <person name="Ichihashi Y."/>
            <person name="Cheong K."/>
            <person name="Cui S."/>
            <person name="Der J.P."/>
            <person name="Gundlach H."/>
            <person name="Jiao Y."/>
            <person name="Hori C."/>
            <person name="Ishida J.K."/>
            <person name="Kasahara H."/>
            <person name="Kiba T."/>
            <person name="Kim M.S."/>
            <person name="Koo N."/>
            <person name="Laohavisit A."/>
            <person name="Lee Y.H."/>
            <person name="Lumba S."/>
            <person name="McCourt P."/>
            <person name="Mortimer J.C."/>
            <person name="Mutuku J.M."/>
            <person name="Nomura T."/>
            <person name="Sasaki-Sekimoto Y."/>
            <person name="Seto Y."/>
            <person name="Wang Y."/>
            <person name="Wakatake T."/>
            <person name="Sakakibara H."/>
            <person name="Demura T."/>
            <person name="Yamaguchi S."/>
            <person name="Yoneyama K."/>
            <person name="Manabe R.I."/>
            <person name="Nelson D.C."/>
            <person name="Schulman A.H."/>
            <person name="Timko M.P."/>
            <person name="dePamphilis C.W."/>
            <person name="Choi D."/>
            <person name="Shirasu K."/>
        </authorList>
    </citation>
    <scope>NUCLEOTIDE SEQUENCE [LARGE SCALE GENOMIC DNA]</scope>
    <source>
        <strain evidence="13">cv. UVA1</strain>
    </source>
</reference>
<comment type="similarity">
    <text evidence="2">Belongs to the RLP family.</text>
</comment>
<keyword evidence="13" id="KW-1185">Reference proteome</keyword>
<dbReference type="SUPFAM" id="SSF56112">
    <property type="entry name" value="Protein kinase-like (PK-like)"/>
    <property type="match status" value="1"/>
</dbReference>
<dbReference type="InterPro" id="IPR050647">
    <property type="entry name" value="Plant_LRR-RLKs"/>
</dbReference>
<keyword evidence="9" id="KW-0325">Glycoprotein</keyword>
<dbReference type="InterPro" id="IPR000719">
    <property type="entry name" value="Prot_kinase_dom"/>
</dbReference>
<evidence type="ECO:0000256" key="4">
    <source>
        <dbReference type="ARBA" id="ARBA00022692"/>
    </source>
</evidence>
<dbReference type="Pfam" id="PF00560">
    <property type="entry name" value="LRR_1"/>
    <property type="match status" value="6"/>
</dbReference>
<keyword evidence="12" id="KW-0418">Kinase</keyword>
<proteinExistence type="inferred from homology"/>
<keyword evidence="8 10" id="KW-0472">Membrane</keyword>
<dbReference type="GO" id="GO:0016020">
    <property type="term" value="C:membrane"/>
    <property type="evidence" value="ECO:0007669"/>
    <property type="project" value="UniProtKB-SubCell"/>
</dbReference>
<dbReference type="InterPro" id="IPR001245">
    <property type="entry name" value="Ser-Thr/Tyr_kinase_cat_dom"/>
</dbReference>
<dbReference type="Gene3D" id="1.10.510.10">
    <property type="entry name" value="Transferase(Phosphotransferase) domain 1"/>
    <property type="match status" value="1"/>
</dbReference>
<dbReference type="GO" id="GO:0009791">
    <property type="term" value="P:post-embryonic development"/>
    <property type="evidence" value="ECO:0007669"/>
    <property type="project" value="UniProtKB-ARBA"/>
</dbReference>
<evidence type="ECO:0000256" key="10">
    <source>
        <dbReference type="SAM" id="Phobius"/>
    </source>
</evidence>
<dbReference type="EMBL" id="BKCP01004772">
    <property type="protein sequence ID" value="GER33665.1"/>
    <property type="molecule type" value="Genomic_DNA"/>
</dbReference>
<evidence type="ECO:0000256" key="6">
    <source>
        <dbReference type="ARBA" id="ARBA00022737"/>
    </source>
</evidence>
<evidence type="ECO:0000313" key="12">
    <source>
        <dbReference type="EMBL" id="GER33665.1"/>
    </source>
</evidence>
<evidence type="ECO:0000256" key="1">
    <source>
        <dbReference type="ARBA" id="ARBA00004479"/>
    </source>
</evidence>
<gene>
    <name evidence="12" type="ORF">STAS_09816</name>
</gene>
<dbReference type="InterPro" id="IPR013210">
    <property type="entry name" value="LRR_N_plant-typ"/>
</dbReference>
<keyword evidence="12" id="KW-0808">Transferase</keyword>
<keyword evidence="4 10" id="KW-0812">Transmembrane</keyword>
<dbReference type="Proteomes" id="UP000325081">
    <property type="component" value="Unassembled WGS sequence"/>
</dbReference>
<evidence type="ECO:0000256" key="9">
    <source>
        <dbReference type="ARBA" id="ARBA00023180"/>
    </source>
</evidence>
<dbReference type="FunFam" id="3.80.10.10:FF:000275">
    <property type="entry name" value="Leucine-rich repeat receptor-like protein kinase"/>
    <property type="match status" value="1"/>
</dbReference>
<accession>A0A5A7PLB3</accession>
<dbReference type="OrthoDB" id="676979at2759"/>
<dbReference type="SUPFAM" id="SSF52058">
    <property type="entry name" value="L domain-like"/>
    <property type="match status" value="2"/>
</dbReference>
<evidence type="ECO:0000256" key="7">
    <source>
        <dbReference type="ARBA" id="ARBA00022989"/>
    </source>
</evidence>
<dbReference type="PANTHER" id="PTHR48056:SF26">
    <property type="entry name" value="MDIS1-INTERACTING RECEPTOR LIKE KINASE 1"/>
    <property type="match status" value="1"/>
</dbReference>
<dbReference type="FunFam" id="3.80.10.10:FF:000896">
    <property type="entry name" value="Leucine-rich repeat receptor-like protein kinase"/>
    <property type="match status" value="1"/>
</dbReference>